<keyword evidence="1" id="KW-1134">Transmembrane beta strand</keyword>
<feature type="domain" description="Polypeptide-transport-associated ShlB-type" evidence="6">
    <location>
        <begin position="78"/>
        <end position="154"/>
    </location>
</feature>
<keyword evidence="9" id="KW-1185">Reference proteome</keyword>
<dbReference type="InterPro" id="IPR005565">
    <property type="entry name" value="Hemolysn_activator_HlyB_C"/>
</dbReference>
<comment type="caution">
    <text evidence="8">The sequence shown here is derived from an EMBL/GenBank/DDBJ whole genome shotgun (WGS) entry which is preliminary data.</text>
</comment>
<gene>
    <name evidence="8" type="ORF">GGQ67_004450</name>
</gene>
<evidence type="ECO:0000259" key="5">
    <source>
        <dbReference type="Pfam" id="PF03865"/>
    </source>
</evidence>
<keyword evidence="3" id="KW-0998">Cell outer membrane</keyword>
<dbReference type="InterPro" id="IPR013686">
    <property type="entry name" value="Polypept-transport_assoc_ShlB"/>
</dbReference>
<evidence type="ECO:0000256" key="4">
    <source>
        <dbReference type="SAM" id="SignalP"/>
    </source>
</evidence>
<feature type="signal peptide" evidence="4">
    <location>
        <begin position="1"/>
        <end position="25"/>
    </location>
</feature>
<feature type="domain" description="ShlB POTRA" evidence="7">
    <location>
        <begin position="158"/>
        <end position="210"/>
    </location>
</feature>
<evidence type="ECO:0000256" key="1">
    <source>
        <dbReference type="ARBA" id="ARBA00022452"/>
    </source>
</evidence>
<feature type="domain" description="Haemolysin activator HlyB C-terminal" evidence="5">
    <location>
        <begin position="215"/>
        <end position="542"/>
    </location>
</feature>
<dbReference type="GO" id="GO:0046819">
    <property type="term" value="P:protein secretion by the type V secretion system"/>
    <property type="evidence" value="ECO:0007669"/>
    <property type="project" value="TreeGrafter"/>
</dbReference>
<evidence type="ECO:0000259" key="7">
    <source>
        <dbReference type="Pfam" id="PF17287"/>
    </source>
</evidence>
<dbReference type="Proteomes" id="UP000582090">
    <property type="component" value="Unassembled WGS sequence"/>
</dbReference>
<accession>A0A7W6GCH1</accession>
<dbReference type="Gene3D" id="2.40.160.50">
    <property type="entry name" value="membrane protein fhac: a member of the omp85/tpsb transporter family"/>
    <property type="match status" value="1"/>
</dbReference>
<sequence length="578" mass="62473">MRDKFLWLCFSPVVVANIAASNALAQSSDPQPSPADQFMRRQSDLKQAQRLDALGKATPSDIQAKAASGGDPRQGACFDITHVEVEGVTLIAQSALATILAGYENRCVDLVAVNSLLKTLTLAYVDNGYVTSRFYIPEQDIAATKTLRLVAEEGTLSDVYLNGKAASSNGTLATAFPGMRGKPVNIRDIEQGVDQINRLPSSNAKTTILPGRQAGESILNVENKTSEPWNFSIANNNLGQASTGYAQSTLTFGVDNLFELNDLISLSYQRTGPDYPWPDDGAGRSNSLSGSFSVPYGYWTLGLNGSWYSYSSKVPGNLADIDTSGNSGQFGASLDRVLLRDKNSITTLNAGLNFKTTDNFLMGSRIEVGSRQYTVGSLGITHSRRMLGGVWLFDLGYSQGLEMFDAVRRGEPGAGEANPEFSKLSATANVTMPFEISGQQLQFGTMVNGQYSPDNLLGAEQLSLGGYSNVRGTRDSLLFGNNGIFTRNEIIWRTQPWAGNEMLVERLGELRPYVGIDYGRIFGQADFGIEAGDIAGWTVGNRLSGGTVNAEFGYSRIVRSSIDSKMPNLFFMSASLQF</sequence>
<dbReference type="Gene3D" id="3.10.20.310">
    <property type="entry name" value="membrane protein fhac"/>
    <property type="match status" value="1"/>
</dbReference>
<feature type="chain" id="PRO_5031374066" evidence="4">
    <location>
        <begin position="26"/>
        <end position="578"/>
    </location>
</feature>
<protein>
    <submittedName>
        <fullName evidence="8">Hemolysin activation/secretion protein</fullName>
    </submittedName>
</protein>
<keyword evidence="1" id="KW-0472">Membrane</keyword>
<dbReference type="InterPro" id="IPR035251">
    <property type="entry name" value="ShlB_POTRA"/>
</dbReference>
<dbReference type="Pfam" id="PF08479">
    <property type="entry name" value="POTRA_2"/>
    <property type="match status" value="1"/>
</dbReference>
<dbReference type="InterPro" id="IPR051544">
    <property type="entry name" value="TPS_OM_transporter"/>
</dbReference>
<keyword evidence="4" id="KW-0732">Signal</keyword>
<dbReference type="AlphaFoldDB" id="A0A7W6GCH1"/>
<dbReference type="PIRSF" id="PIRSF029745">
    <property type="entry name" value="FhaC"/>
    <property type="match status" value="1"/>
</dbReference>
<name>A0A7W6GCH1_9HYPH</name>
<dbReference type="Pfam" id="PF17287">
    <property type="entry name" value="POTRA_3"/>
    <property type="match status" value="1"/>
</dbReference>
<organism evidence="8 9">
    <name type="scientific">Rhizobium metallidurans</name>
    <dbReference type="NCBI Taxonomy" id="1265931"/>
    <lineage>
        <taxon>Bacteria</taxon>
        <taxon>Pseudomonadati</taxon>
        <taxon>Pseudomonadota</taxon>
        <taxon>Alphaproteobacteria</taxon>
        <taxon>Hyphomicrobiales</taxon>
        <taxon>Rhizobiaceae</taxon>
        <taxon>Rhizobium/Agrobacterium group</taxon>
        <taxon>Rhizobium</taxon>
    </lineage>
</organism>
<dbReference type="RefSeq" id="WP_183902229.1">
    <property type="nucleotide sequence ID" value="NZ_JACIDW010000022.1"/>
</dbReference>
<evidence type="ECO:0000259" key="6">
    <source>
        <dbReference type="Pfam" id="PF08479"/>
    </source>
</evidence>
<dbReference type="PANTHER" id="PTHR34597">
    <property type="entry name" value="SLR1661 PROTEIN"/>
    <property type="match status" value="1"/>
</dbReference>
<dbReference type="EMBL" id="JACIDW010000022">
    <property type="protein sequence ID" value="MBB3966758.1"/>
    <property type="molecule type" value="Genomic_DNA"/>
</dbReference>
<dbReference type="InterPro" id="IPR027282">
    <property type="entry name" value="TPS"/>
</dbReference>
<dbReference type="PANTHER" id="PTHR34597:SF3">
    <property type="entry name" value="OUTER MEMBRANE TRANSPORTER CDIB"/>
    <property type="match status" value="1"/>
</dbReference>
<evidence type="ECO:0000313" key="9">
    <source>
        <dbReference type="Proteomes" id="UP000582090"/>
    </source>
</evidence>
<dbReference type="GO" id="GO:0098046">
    <property type="term" value="C:type V protein secretion system complex"/>
    <property type="evidence" value="ECO:0007669"/>
    <property type="project" value="TreeGrafter"/>
</dbReference>
<dbReference type="GO" id="GO:0008320">
    <property type="term" value="F:protein transmembrane transporter activity"/>
    <property type="evidence" value="ECO:0007669"/>
    <property type="project" value="TreeGrafter"/>
</dbReference>
<evidence type="ECO:0000313" key="8">
    <source>
        <dbReference type="EMBL" id="MBB3966758.1"/>
    </source>
</evidence>
<proteinExistence type="predicted"/>
<evidence type="ECO:0000256" key="2">
    <source>
        <dbReference type="ARBA" id="ARBA00022692"/>
    </source>
</evidence>
<dbReference type="Pfam" id="PF03865">
    <property type="entry name" value="ShlB"/>
    <property type="match status" value="1"/>
</dbReference>
<keyword evidence="2" id="KW-0812">Transmembrane</keyword>
<reference evidence="8 9" key="1">
    <citation type="submission" date="2020-08" db="EMBL/GenBank/DDBJ databases">
        <title>Genomic Encyclopedia of Type Strains, Phase IV (KMG-IV): sequencing the most valuable type-strain genomes for metagenomic binning, comparative biology and taxonomic classification.</title>
        <authorList>
            <person name="Goeker M."/>
        </authorList>
    </citation>
    <scope>NUCLEOTIDE SEQUENCE [LARGE SCALE GENOMIC DNA]</scope>
    <source>
        <strain evidence="8 9">DSM 26575</strain>
    </source>
</reference>
<evidence type="ECO:0000256" key="3">
    <source>
        <dbReference type="ARBA" id="ARBA00023237"/>
    </source>
</evidence>